<reference evidence="1" key="1">
    <citation type="submission" date="2018-05" db="EMBL/GenBank/DDBJ databases">
        <authorList>
            <person name="Lanie J.A."/>
            <person name="Ng W.-L."/>
            <person name="Kazmierczak K.M."/>
            <person name="Andrzejewski T.M."/>
            <person name="Davidsen T.M."/>
            <person name="Wayne K.J."/>
            <person name="Tettelin H."/>
            <person name="Glass J.I."/>
            <person name="Rusch D."/>
            <person name="Podicherti R."/>
            <person name="Tsui H.-C.T."/>
            <person name="Winkler M.E."/>
        </authorList>
    </citation>
    <scope>NUCLEOTIDE SEQUENCE</scope>
</reference>
<feature type="non-terminal residue" evidence="1">
    <location>
        <position position="1"/>
    </location>
</feature>
<gene>
    <name evidence="1" type="ORF">METZ01_LOCUS130676</name>
</gene>
<feature type="non-terminal residue" evidence="1">
    <location>
        <position position="25"/>
    </location>
</feature>
<evidence type="ECO:0000313" key="1">
    <source>
        <dbReference type="EMBL" id="SVA77822.1"/>
    </source>
</evidence>
<protein>
    <submittedName>
        <fullName evidence="1">Uncharacterized protein</fullName>
    </submittedName>
</protein>
<dbReference type="EMBL" id="UINC01018511">
    <property type="protein sequence ID" value="SVA77822.1"/>
    <property type="molecule type" value="Genomic_DNA"/>
</dbReference>
<proteinExistence type="predicted"/>
<name>A0A381YMJ3_9ZZZZ</name>
<sequence>VGHTNNVEPKPSVERYVAHAERFKI</sequence>
<accession>A0A381YMJ3</accession>
<dbReference type="AlphaFoldDB" id="A0A381YMJ3"/>
<organism evidence="1">
    <name type="scientific">marine metagenome</name>
    <dbReference type="NCBI Taxonomy" id="408172"/>
    <lineage>
        <taxon>unclassified sequences</taxon>
        <taxon>metagenomes</taxon>
        <taxon>ecological metagenomes</taxon>
    </lineage>
</organism>